<keyword evidence="4" id="KW-1185">Reference proteome</keyword>
<reference evidence="3" key="1">
    <citation type="submission" date="2022-11" db="EMBL/GenBank/DDBJ databases">
        <title>Minimal conservation of predation-associated metabolite biosynthetic gene clusters underscores biosynthetic potential of Myxococcota including descriptions for ten novel species: Archangium lansinium sp. nov., Myxococcus landrumus sp. nov., Nannocystis bai.</title>
        <authorList>
            <person name="Ahearne A."/>
            <person name="Stevens C."/>
            <person name="Phillips K."/>
        </authorList>
    </citation>
    <scope>NUCLEOTIDE SEQUENCE</scope>
    <source>
        <strain evidence="3">Na p29</strain>
    </source>
</reference>
<keyword evidence="2" id="KW-1133">Transmembrane helix</keyword>
<evidence type="ECO:0000256" key="2">
    <source>
        <dbReference type="SAM" id="Phobius"/>
    </source>
</evidence>
<protein>
    <submittedName>
        <fullName evidence="3">Uncharacterized protein</fullName>
    </submittedName>
</protein>
<proteinExistence type="predicted"/>
<feature type="region of interest" description="Disordered" evidence="1">
    <location>
        <begin position="91"/>
        <end position="149"/>
    </location>
</feature>
<keyword evidence="2" id="KW-0812">Transmembrane</keyword>
<evidence type="ECO:0000313" key="3">
    <source>
        <dbReference type="EMBL" id="MCY1012754.1"/>
    </source>
</evidence>
<evidence type="ECO:0000313" key="4">
    <source>
        <dbReference type="Proteomes" id="UP001150924"/>
    </source>
</evidence>
<evidence type="ECO:0000256" key="1">
    <source>
        <dbReference type="SAM" id="MobiDB-lite"/>
    </source>
</evidence>
<dbReference type="EMBL" id="JAPNKE010000002">
    <property type="protein sequence ID" value="MCY1012754.1"/>
    <property type="molecule type" value="Genomic_DNA"/>
</dbReference>
<dbReference type="Proteomes" id="UP001150924">
    <property type="component" value="Unassembled WGS sequence"/>
</dbReference>
<gene>
    <name evidence="3" type="ORF">OV079_45915</name>
</gene>
<comment type="caution">
    <text evidence="3">The sequence shown here is derived from an EMBL/GenBank/DDBJ whole genome shotgun (WGS) entry which is preliminary data.</text>
</comment>
<name>A0A9X3EYM1_9BACT</name>
<feature type="compositionally biased region" description="Basic and acidic residues" evidence="1">
    <location>
        <begin position="98"/>
        <end position="109"/>
    </location>
</feature>
<feature type="transmembrane region" description="Helical" evidence="2">
    <location>
        <begin position="154"/>
        <end position="177"/>
    </location>
</feature>
<feature type="transmembrane region" description="Helical" evidence="2">
    <location>
        <begin position="213"/>
        <end position="234"/>
    </location>
</feature>
<dbReference type="RefSeq" id="WP_267776275.1">
    <property type="nucleotide sequence ID" value="NZ_JAPNKE010000002.1"/>
</dbReference>
<sequence length="259" mass="27331">MLLFTLVGAPGTCPEVLVAACTEYAADRRLEAAELAAPIAAAASVAPEDRRMAAAMAAGVWIDEDRPDTRCRAKALLDAYFADPTLPRNSALERRRRAVEADKCEKSGSPDEAPPSAAATPPPATAPAPVARPVRQPPKSPVDDKERLGTGRGLLGAGVGLAALMIGSLVVSGAYLLEARSITSRAIVEERKMTFEEKDEFLRVFGIAEQTRWLTLGFGVAGAMTLAAGIPMFVKAKRRARVRPYVRGGAAGVIFSGAF</sequence>
<dbReference type="AlphaFoldDB" id="A0A9X3EYM1"/>
<organism evidence="3 4">
    <name type="scientific">Nannocystis pusilla</name>
    <dbReference type="NCBI Taxonomy" id="889268"/>
    <lineage>
        <taxon>Bacteria</taxon>
        <taxon>Pseudomonadati</taxon>
        <taxon>Myxococcota</taxon>
        <taxon>Polyangia</taxon>
        <taxon>Nannocystales</taxon>
        <taxon>Nannocystaceae</taxon>
        <taxon>Nannocystis</taxon>
    </lineage>
</organism>
<accession>A0A9X3EYM1</accession>
<keyword evidence="2" id="KW-0472">Membrane</keyword>